<name>A0A6G1JBS5_9PLEO</name>
<evidence type="ECO:0000256" key="1">
    <source>
        <dbReference type="SAM" id="MobiDB-lite"/>
    </source>
</evidence>
<feature type="region of interest" description="Disordered" evidence="1">
    <location>
        <begin position="1"/>
        <end position="155"/>
    </location>
</feature>
<feature type="compositionally biased region" description="Basic and acidic residues" evidence="1">
    <location>
        <begin position="128"/>
        <end position="145"/>
    </location>
</feature>
<keyword evidence="3" id="KW-1185">Reference proteome</keyword>
<dbReference type="Proteomes" id="UP000799291">
    <property type="component" value="Unassembled WGS sequence"/>
</dbReference>
<dbReference type="EMBL" id="MU005574">
    <property type="protein sequence ID" value="KAF2688017.1"/>
    <property type="molecule type" value="Genomic_DNA"/>
</dbReference>
<feature type="compositionally biased region" description="Polar residues" evidence="1">
    <location>
        <begin position="78"/>
        <end position="92"/>
    </location>
</feature>
<evidence type="ECO:0000313" key="3">
    <source>
        <dbReference type="Proteomes" id="UP000799291"/>
    </source>
</evidence>
<dbReference type="AlphaFoldDB" id="A0A6G1JBS5"/>
<reference evidence="2" key="1">
    <citation type="journal article" date="2020" name="Stud. Mycol.">
        <title>101 Dothideomycetes genomes: a test case for predicting lifestyles and emergence of pathogens.</title>
        <authorList>
            <person name="Haridas S."/>
            <person name="Albert R."/>
            <person name="Binder M."/>
            <person name="Bloem J."/>
            <person name="Labutti K."/>
            <person name="Salamov A."/>
            <person name="Andreopoulos B."/>
            <person name="Baker S."/>
            <person name="Barry K."/>
            <person name="Bills G."/>
            <person name="Bluhm B."/>
            <person name="Cannon C."/>
            <person name="Castanera R."/>
            <person name="Culley D."/>
            <person name="Daum C."/>
            <person name="Ezra D."/>
            <person name="Gonzalez J."/>
            <person name="Henrissat B."/>
            <person name="Kuo A."/>
            <person name="Liang C."/>
            <person name="Lipzen A."/>
            <person name="Lutzoni F."/>
            <person name="Magnuson J."/>
            <person name="Mondo S."/>
            <person name="Nolan M."/>
            <person name="Ohm R."/>
            <person name="Pangilinan J."/>
            <person name="Park H.-J."/>
            <person name="Ramirez L."/>
            <person name="Alfaro M."/>
            <person name="Sun H."/>
            <person name="Tritt A."/>
            <person name="Yoshinaga Y."/>
            <person name="Zwiers L.-H."/>
            <person name="Turgeon B."/>
            <person name="Goodwin S."/>
            <person name="Spatafora J."/>
            <person name="Crous P."/>
            <person name="Grigoriev I."/>
        </authorList>
    </citation>
    <scope>NUCLEOTIDE SEQUENCE</scope>
    <source>
        <strain evidence="2">CBS 122367</strain>
    </source>
</reference>
<evidence type="ECO:0000313" key="2">
    <source>
        <dbReference type="EMBL" id="KAF2688017.1"/>
    </source>
</evidence>
<proteinExistence type="predicted"/>
<organism evidence="2 3">
    <name type="scientific">Lentithecium fluviatile CBS 122367</name>
    <dbReference type="NCBI Taxonomy" id="1168545"/>
    <lineage>
        <taxon>Eukaryota</taxon>
        <taxon>Fungi</taxon>
        <taxon>Dikarya</taxon>
        <taxon>Ascomycota</taxon>
        <taxon>Pezizomycotina</taxon>
        <taxon>Dothideomycetes</taxon>
        <taxon>Pleosporomycetidae</taxon>
        <taxon>Pleosporales</taxon>
        <taxon>Massarineae</taxon>
        <taxon>Lentitheciaceae</taxon>
        <taxon>Lentithecium</taxon>
    </lineage>
</organism>
<gene>
    <name evidence="2" type="ORF">K458DRAFT_415092</name>
</gene>
<sequence length="194" mass="20437">MEDVDDEVAAAMGFSSFGATKKRKFDQTGSPKAKVDASGANMTQLGVRPRVVAKGEDAGADAATEIVETIEATDPAGNASQSESHPRASSTNAKSKGKDKQKQKAATGLADFLSRGHTLPEKPPTVDASHDTHDAAPVAQKEHDASGMVSFGGAPLPQAELNALRSGVRDENGDTAYFLPSFVDDPWKNWKDRS</sequence>
<protein>
    <submittedName>
        <fullName evidence="2">Uncharacterized protein</fullName>
    </submittedName>
</protein>
<accession>A0A6G1JBS5</accession>
<dbReference type="OrthoDB" id="5419162at2759"/>